<organism evidence="4 5">
    <name type="scientific">Claveliimonas bilis</name>
    <dbReference type="NCBI Taxonomy" id="3028070"/>
    <lineage>
        <taxon>Bacteria</taxon>
        <taxon>Bacillati</taxon>
        <taxon>Bacillota</taxon>
        <taxon>Clostridia</taxon>
        <taxon>Lachnospirales</taxon>
        <taxon>Lachnospiraceae</taxon>
        <taxon>Claveliimonas</taxon>
    </lineage>
</organism>
<reference evidence="5" key="1">
    <citation type="journal article" date="2023" name="Int. J. Syst. Evol. Microbiol.">
        <title>Claveliimonas bilis gen. nov., sp. nov., deoxycholic acid-producing bacteria isolated from human faeces, and reclassification of Sellimonas monacensis Zenner et al. 2021 as Claveliimonas monacensis comb. nov.</title>
        <authorList>
            <person name="Hisatomi A."/>
            <person name="Kastawa N.W.E.P.G."/>
            <person name="Song I."/>
            <person name="Ohkuma M."/>
            <person name="Fukiya S."/>
            <person name="Sakamoto M."/>
        </authorList>
    </citation>
    <scope>NUCLEOTIDE SEQUENCE [LARGE SCALE GENOMIC DNA]</scope>
    <source>
        <strain evidence="5">12BBH14</strain>
    </source>
</reference>
<evidence type="ECO:0000256" key="3">
    <source>
        <dbReference type="SAM" id="Phobius"/>
    </source>
</evidence>
<proteinExistence type="predicted"/>
<feature type="region of interest" description="Disordered" evidence="2">
    <location>
        <begin position="384"/>
        <end position="408"/>
    </location>
</feature>
<keyword evidence="3" id="KW-0472">Membrane</keyword>
<evidence type="ECO:0000256" key="2">
    <source>
        <dbReference type="SAM" id="MobiDB-lite"/>
    </source>
</evidence>
<evidence type="ECO:0000256" key="1">
    <source>
        <dbReference type="SAM" id="Coils"/>
    </source>
</evidence>
<protein>
    <submittedName>
        <fullName evidence="4">Uncharacterized protein</fullName>
    </submittedName>
</protein>
<feature type="transmembrane region" description="Helical" evidence="3">
    <location>
        <begin position="269"/>
        <end position="287"/>
    </location>
</feature>
<feature type="coiled-coil region" evidence="1">
    <location>
        <begin position="108"/>
        <end position="135"/>
    </location>
</feature>
<name>A0ABN6Z0H8_9FIRM</name>
<keyword evidence="3" id="KW-0812">Transmembrane</keyword>
<gene>
    <name evidence="4" type="ORF">Lac1_02800</name>
</gene>
<keyword evidence="3" id="KW-1133">Transmembrane helix</keyword>
<dbReference type="RefSeq" id="WP_316266050.1">
    <property type="nucleotide sequence ID" value="NZ_AP027742.1"/>
</dbReference>
<evidence type="ECO:0000313" key="5">
    <source>
        <dbReference type="Proteomes" id="UP001305815"/>
    </source>
</evidence>
<evidence type="ECO:0000313" key="4">
    <source>
        <dbReference type="EMBL" id="BDZ76097.1"/>
    </source>
</evidence>
<feature type="transmembrane region" description="Helical" evidence="3">
    <location>
        <begin position="154"/>
        <end position="172"/>
    </location>
</feature>
<dbReference type="EMBL" id="AP027742">
    <property type="protein sequence ID" value="BDZ76097.1"/>
    <property type="molecule type" value="Genomic_DNA"/>
</dbReference>
<keyword evidence="1" id="KW-0175">Coiled coil</keyword>
<feature type="compositionally biased region" description="Basic and acidic residues" evidence="2">
    <location>
        <begin position="390"/>
        <end position="401"/>
    </location>
</feature>
<sequence>MFKKKRSSTKLLQEEFVDTQLPVLSNSIGYIAHGYKYNDPEYTENLCKKTMKTFEPLVKSMDKHNSGTEAYGYIDAEILNPIKADFENDCAWADYQSTRIQNVTNTRLGKVERVIEKLKTRLEKIEEELEPLKEYKAHNEIQVFGKHKHISMGFLINIFAIVSDVLVTFPYLQSIVTMGGLFLFVSVLAMAITSNCSMSALGNIWSTTDESFMSKRTRIILSVSYLLAFGLSVVAGPMIKFGSMDQQFGTISASGQFIAREGGYTMAEYGITLITSFLTAFTGLLCFHFNHNRNRDKVLEKRKLEKEKSILELDLENALTEREAILGEHQAAMRLDQEKRKAAINQISILPEKLKAQFTRTWAETIGTAETVEKAAKTVENMLEESESSGAHREDKRDNINKIHKMAV</sequence>
<accession>A0ABN6Z0H8</accession>
<feature type="transmembrane region" description="Helical" evidence="3">
    <location>
        <begin position="219"/>
        <end position="239"/>
    </location>
</feature>
<keyword evidence="5" id="KW-1185">Reference proteome</keyword>
<dbReference type="Proteomes" id="UP001305815">
    <property type="component" value="Chromosome"/>
</dbReference>
<feature type="transmembrane region" description="Helical" evidence="3">
    <location>
        <begin position="178"/>
        <end position="198"/>
    </location>
</feature>